<keyword evidence="2" id="KW-0472">Membrane</keyword>
<proteinExistence type="predicted"/>
<feature type="region of interest" description="Disordered" evidence="1">
    <location>
        <begin position="1"/>
        <end position="22"/>
    </location>
</feature>
<feature type="transmembrane region" description="Helical" evidence="2">
    <location>
        <begin position="37"/>
        <end position="56"/>
    </location>
</feature>
<reference evidence="3 4" key="1">
    <citation type="submission" date="2018-10" db="EMBL/GenBank/DDBJ databases">
        <authorList>
            <person name="Ekblom R."/>
            <person name="Jareborg N."/>
        </authorList>
    </citation>
    <scope>NUCLEOTIDE SEQUENCE [LARGE SCALE GENOMIC DNA]</scope>
    <source>
        <tissue evidence="3">Muscle</tissue>
    </source>
</reference>
<evidence type="ECO:0000256" key="2">
    <source>
        <dbReference type="SAM" id="Phobius"/>
    </source>
</evidence>
<evidence type="ECO:0000256" key="1">
    <source>
        <dbReference type="SAM" id="MobiDB-lite"/>
    </source>
</evidence>
<name>A0A9X9M7V4_GULGU</name>
<evidence type="ECO:0000313" key="4">
    <source>
        <dbReference type="Proteomes" id="UP000269945"/>
    </source>
</evidence>
<dbReference type="AlphaFoldDB" id="A0A9X9M7V4"/>
<dbReference type="Proteomes" id="UP000269945">
    <property type="component" value="Unassembled WGS sequence"/>
</dbReference>
<sequence length="67" mass="7317">SLPTRHNPSPAPSLGGRRVPSDLHRGQERLRLHFGGLLGHVAIFAAGAWMGAFMGCKSSIPLRRIFR</sequence>
<organism evidence="3 4">
    <name type="scientific">Gulo gulo</name>
    <name type="common">Wolverine</name>
    <name type="synonym">Gluton</name>
    <dbReference type="NCBI Taxonomy" id="48420"/>
    <lineage>
        <taxon>Eukaryota</taxon>
        <taxon>Metazoa</taxon>
        <taxon>Chordata</taxon>
        <taxon>Craniata</taxon>
        <taxon>Vertebrata</taxon>
        <taxon>Euteleostomi</taxon>
        <taxon>Mammalia</taxon>
        <taxon>Eutheria</taxon>
        <taxon>Laurasiatheria</taxon>
        <taxon>Carnivora</taxon>
        <taxon>Caniformia</taxon>
        <taxon>Musteloidea</taxon>
        <taxon>Mustelidae</taxon>
        <taxon>Guloninae</taxon>
        <taxon>Gulo</taxon>
    </lineage>
</organism>
<protein>
    <submittedName>
        <fullName evidence="3">Uncharacterized protein</fullName>
    </submittedName>
</protein>
<gene>
    <name evidence="3" type="ORF">BN2614_LOCUS1</name>
</gene>
<keyword evidence="2" id="KW-1133">Transmembrane helix</keyword>
<feature type="non-terminal residue" evidence="3">
    <location>
        <position position="1"/>
    </location>
</feature>
<keyword evidence="4" id="KW-1185">Reference proteome</keyword>
<comment type="caution">
    <text evidence="3">The sequence shown here is derived from an EMBL/GenBank/DDBJ whole genome shotgun (WGS) entry which is preliminary data.</text>
</comment>
<keyword evidence="2" id="KW-0812">Transmembrane</keyword>
<dbReference type="EMBL" id="CYRY02043912">
    <property type="protein sequence ID" value="VCX38592.1"/>
    <property type="molecule type" value="Genomic_DNA"/>
</dbReference>
<evidence type="ECO:0000313" key="3">
    <source>
        <dbReference type="EMBL" id="VCX38592.1"/>
    </source>
</evidence>
<accession>A0A9X9M7V4</accession>